<name>A0ACC1DHG9_9NEOP</name>
<reference evidence="1 2" key="1">
    <citation type="journal article" date="2021" name="Front. Genet.">
        <title>Chromosome-Level Genome Assembly Reveals Significant Gene Expansion in the Toll and IMD Signaling Pathways of Dendrolimus kikuchii.</title>
        <authorList>
            <person name="Zhou J."/>
            <person name="Wu P."/>
            <person name="Xiong Z."/>
            <person name="Liu N."/>
            <person name="Zhao N."/>
            <person name="Ji M."/>
            <person name="Qiu Y."/>
            <person name="Yang B."/>
        </authorList>
    </citation>
    <scope>NUCLEOTIDE SEQUENCE [LARGE SCALE GENOMIC DNA]</scope>
    <source>
        <strain evidence="1">Ann1</strain>
    </source>
</reference>
<organism evidence="1 2">
    <name type="scientific">Dendrolimus kikuchii</name>
    <dbReference type="NCBI Taxonomy" id="765133"/>
    <lineage>
        <taxon>Eukaryota</taxon>
        <taxon>Metazoa</taxon>
        <taxon>Ecdysozoa</taxon>
        <taxon>Arthropoda</taxon>
        <taxon>Hexapoda</taxon>
        <taxon>Insecta</taxon>
        <taxon>Pterygota</taxon>
        <taxon>Neoptera</taxon>
        <taxon>Endopterygota</taxon>
        <taxon>Lepidoptera</taxon>
        <taxon>Glossata</taxon>
        <taxon>Ditrysia</taxon>
        <taxon>Bombycoidea</taxon>
        <taxon>Lasiocampidae</taxon>
        <taxon>Dendrolimus</taxon>
    </lineage>
</organism>
<proteinExistence type="predicted"/>
<keyword evidence="2" id="KW-1185">Reference proteome</keyword>
<comment type="caution">
    <text evidence="1">The sequence shown here is derived from an EMBL/GenBank/DDBJ whole genome shotgun (WGS) entry which is preliminary data.</text>
</comment>
<accession>A0ACC1DHG9</accession>
<protein>
    <submittedName>
        <fullName evidence="1">Uncharacterized protein</fullName>
    </submittedName>
</protein>
<sequence length="499" mass="55650">MEMEPYKNENGTKQIKKLEMDVIQKITGQFGKYQLGLCLLLFLIKFFVAFHQMAIIFLAPKFSYTCPDTGAETCPCDNPVYDRTLFTRSIIMEWNLICNRRWLTSFTQTIFQLGVLLGSVFFGMASDRFGRRRPLLVAVVVQLVTGVAAAYVPDYWSFTFLRFLVGASVGGTMVVSFVIVMEFVGTQYRDIISAVYQVPFNLGHMLLPVLGYFFRDYSDFQLSISIPSVILLSFFIFVPETPRWLIAVKRTDDAIPILERVAKVNKRPTENIRADIEAYQASLQSNQLKKGTMLDLFRTPNIRKNILAMSYNWLACSYCFYGVSQYVGQLSGNAFINVAAGASVTLLGTLLSIPLMRIIGRRTIVIIFSFICSFCLFLVAVVPEGIGSVICASVGQVASFIVFVVVYLYCTELFPTVVRNAAVGVCSMTARVGSMIAPFVIDLGPVASWMPPVGFAILPLIAGCVTFVLPETKGCELMTTIEQGEQFGKKEQRNTSTKQ</sequence>
<dbReference type="Proteomes" id="UP000824533">
    <property type="component" value="Linkage Group LG02"/>
</dbReference>
<evidence type="ECO:0000313" key="2">
    <source>
        <dbReference type="Proteomes" id="UP000824533"/>
    </source>
</evidence>
<gene>
    <name evidence="1" type="ORF">K1T71_001321</name>
</gene>
<evidence type="ECO:0000313" key="1">
    <source>
        <dbReference type="EMBL" id="KAJ0183345.1"/>
    </source>
</evidence>
<dbReference type="EMBL" id="CM034388">
    <property type="protein sequence ID" value="KAJ0183345.1"/>
    <property type="molecule type" value="Genomic_DNA"/>
</dbReference>